<dbReference type="OrthoDB" id="163333at2"/>
<evidence type="ECO:0000259" key="4">
    <source>
        <dbReference type="PROSITE" id="PS50949"/>
    </source>
</evidence>
<dbReference type="Proteomes" id="UP000000370">
    <property type="component" value="Chromosome"/>
</dbReference>
<evidence type="ECO:0000256" key="3">
    <source>
        <dbReference type="ARBA" id="ARBA00023163"/>
    </source>
</evidence>
<dbReference type="STRING" id="357809.Cphy_1279"/>
<keyword evidence="3" id="KW-0804">Transcription</keyword>
<dbReference type="Pfam" id="PF00392">
    <property type="entry name" value="GntR"/>
    <property type="match status" value="1"/>
</dbReference>
<feature type="domain" description="HTH gntR-type" evidence="4">
    <location>
        <begin position="7"/>
        <end position="75"/>
    </location>
</feature>
<evidence type="ECO:0000313" key="6">
    <source>
        <dbReference type="Proteomes" id="UP000000370"/>
    </source>
</evidence>
<dbReference type="GO" id="GO:0003677">
    <property type="term" value="F:DNA binding"/>
    <property type="evidence" value="ECO:0007669"/>
    <property type="project" value="UniProtKB-KW"/>
</dbReference>
<evidence type="ECO:0000256" key="2">
    <source>
        <dbReference type="ARBA" id="ARBA00023125"/>
    </source>
</evidence>
<accession>A9KNQ6</accession>
<dbReference type="SUPFAM" id="SSF46785">
    <property type="entry name" value="Winged helix' DNA-binding domain"/>
    <property type="match status" value="1"/>
</dbReference>
<dbReference type="InterPro" id="IPR036390">
    <property type="entry name" value="WH_DNA-bd_sf"/>
</dbReference>
<dbReference type="GO" id="GO:0003700">
    <property type="term" value="F:DNA-binding transcription factor activity"/>
    <property type="evidence" value="ECO:0007669"/>
    <property type="project" value="InterPro"/>
</dbReference>
<dbReference type="RefSeq" id="WP_012199311.1">
    <property type="nucleotide sequence ID" value="NC_010001.1"/>
</dbReference>
<keyword evidence="6" id="KW-1185">Reference proteome</keyword>
<name>A9KNQ6_LACP7</name>
<sequence length="125" mass="14626">MEFNNNMPIYMQVIHELKKELIRGNLALGSKMPSARDLAIQYQINPNTANRIYREMELQELCYTKRGLGTFATEDEQRLMRVREEMAKEYMSAFLIGMRDLGLQEEDVISLIKKEFDNTKEQGLS</sequence>
<evidence type="ECO:0000256" key="1">
    <source>
        <dbReference type="ARBA" id="ARBA00023015"/>
    </source>
</evidence>
<dbReference type="PANTHER" id="PTHR38445:SF6">
    <property type="entry name" value="GNTR-FAMILY TRANSCRIPTIONAL REGULATOR"/>
    <property type="match status" value="1"/>
</dbReference>
<dbReference type="InterPro" id="IPR000524">
    <property type="entry name" value="Tscrpt_reg_HTH_GntR"/>
</dbReference>
<protein>
    <submittedName>
        <fullName evidence="5">Transcriptional regulator, GntR family</fullName>
    </submittedName>
</protein>
<reference evidence="6" key="1">
    <citation type="submission" date="2007-11" db="EMBL/GenBank/DDBJ databases">
        <title>Complete genome sequence of Clostridium phytofermentans ISDg.</title>
        <authorList>
            <person name="Leschine S.B."/>
            <person name="Warnick T.A."/>
            <person name="Blanchard J.L."/>
            <person name="Schnell D.J."/>
            <person name="Petit E.L."/>
            <person name="LaTouf W.G."/>
            <person name="Copeland A."/>
            <person name="Lucas S."/>
            <person name="Lapidus A."/>
            <person name="Barry K."/>
            <person name="Glavina del Rio T."/>
            <person name="Dalin E."/>
            <person name="Tice H."/>
            <person name="Pitluck S."/>
            <person name="Kiss H."/>
            <person name="Brettin T."/>
            <person name="Bruce D."/>
            <person name="Detter J.C."/>
            <person name="Han C."/>
            <person name="Kuske C."/>
            <person name="Schmutz J."/>
            <person name="Larimer F."/>
            <person name="Land M."/>
            <person name="Hauser L."/>
            <person name="Kyrpides N."/>
            <person name="Kim E.A."/>
            <person name="Richardson P."/>
        </authorList>
    </citation>
    <scope>NUCLEOTIDE SEQUENCE [LARGE SCALE GENOMIC DNA]</scope>
    <source>
        <strain evidence="6">ATCC 700394 / DSM 18823 / ISDg</strain>
    </source>
</reference>
<proteinExistence type="predicted"/>
<dbReference type="EMBL" id="CP000885">
    <property type="protein sequence ID" value="ABX41657.1"/>
    <property type="molecule type" value="Genomic_DNA"/>
</dbReference>
<dbReference type="AlphaFoldDB" id="A9KNQ6"/>
<gene>
    <name evidence="5" type="ordered locus">Cphy_1279</name>
</gene>
<dbReference type="CDD" id="cd07377">
    <property type="entry name" value="WHTH_GntR"/>
    <property type="match status" value="1"/>
</dbReference>
<keyword evidence="2" id="KW-0238">DNA-binding</keyword>
<keyword evidence="1" id="KW-0805">Transcription regulation</keyword>
<dbReference type="Gene3D" id="1.10.10.10">
    <property type="entry name" value="Winged helix-like DNA-binding domain superfamily/Winged helix DNA-binding domain"/>
    <property type="match status" value="1"/>
</dbReference>
<dbReference type="eggNOG" id="COG1725">
    <property type="taxonomic scope" value="Bacteria"/>
</dbReference>
<dbReference type="SMART" id="SM00345">
    <property type="entry name" value="HTH_GNTR"/>
    <property type="match status" value="1"/>
</dbReference>
<dbReference type="HOGENOM" id="CLU_017584_10_0_9"/>
<dbReference type="KEGG" id="cpy:Cphy_1279"/>
<dbReference type="PROSITE" id="PS50949">
    <property type="entry name" value="HTH_GNTR"/>
    <property type="match status" value="1"/>
</dbReference>
<dbReference type="InterPro" id="IPR036388">
    <property type="entry name" value="WH-like_DNA-bd_sf"/>
</dbReference>
<dbReference type="PANTHER" id="PTHR38445">
    <property type="entry name" value="HTH-TYPE TRANSCRIPTIONAL REPRESSOR YTRA"/>
    <property type="match status" value="1"/>
</dbReference>
<evidence type="ECO:0000313" key="5">
    <source>
        <dbReference type="EMBL" id="ABX41657.1"/>
    </source>
</evidence>
<organism evidence="5 6">
    <name type="scientific">Lachnoclostridium phytofermentans (strain ATCC 700394 / DSM 18823 / ISDg)</name>
    <name type="common">Clostridium phytofermentans</name>
    <dbReference type="NCBI Taxonomy" id="357809"/>
    <lineage>
        <taxon>Bacteria</taxon>
        <taxon>Bacillati</taxon>
        <taxon>Bacillota</taxon>
        <taxon>Clostridia</taxon>
        <taxon>Lachnospirales</taxon>
        <taxon>Lachnospiraceae</taxon>
    </lineage>
</organism>